<keyword evidence="5" id="KW-0862">Zinc</keyword>
<keyword evidence="6" id="KW-0482">Metalloprotease</keyword>
<evidence type="ECO:0000313" key="12">
    <source>
        <dbReference type="Proteomes" id="UP000696573"/>
    </source>
</evidence>
<keyword evidence="3" id="KW-0645">Protease</keyword>
<gene>
    <name evidence="11" type="ORF">CRHIZ90672A_00009323</name>
</gene>
<evidence type="ECO:0000256" key="5">
    <source>
        <dbReference type="ARBA" id="ARBA00022833"/>
    </source>
</evidence>
<dbReference type="Proteomes" id="UP000696573">
    <property type="component" value="Unassembled WGS sequence"/>
</dbReference>
<organism evidence="11 12">
    <name type="scientific">Clonostachys rhizophaga</name>
    <dbReference type="NCBI Taxonomy" id="160324"/>
    <lineage>
        <taxon>Eukaryota</taxon>
        <taxon>Fungi</taxon>
        <taxon>Dikarya</taxon>
        <taxon>Ascomycota</taxon>
        <taxon>Pezizomycotina</taxon>
        <taxon>Sordariomycetes</taxon>
        <taxon>Hypocreomycetidae</taxon>
        <taxon>Hypocreales</taxon>
        <taxon>Bionectriaceae</taxon>
        <taxon>Clonostachys</taxon>
    </lineage>
</organism>
<accession>A0A9N9YNM2</accession>
<dbReference type="PANTHER" id="PTHR11705">
    <property type="entry name" value="PROTEASE FAMILY M14 CARBOXYPEPTIDASE A,B"/>
    <property type="match status" value="1"/>
</dbReference>
<feature type="compositionally biased region" description="Basic and acidic residues" evidence="8">
    <location>
        <begin position="25"/>
        <end position="47"/>
    </location>
</feature>
<dbReference type="GO" id="GO:0006508">
    <property type="term" value="P:proteolysis"/>
    <property type="evidence" value="ECO:0007669"/>
    <property type="project" value="UniProtKB-KW"/>
</dbReference>
<dbReference type="OrthoDB" id="3626597at2759"/>
<dbReference type="InterPro" id="IPR000834">
    <property type="entry name" value="Peptidase_M14"/>
</dbReference>
<dbReference type="SUPFAM" id="SSF53187">
    <property type="entry name" value="Zn-dependent exopeptidases"/>
    <property type="match status" value="1"/>
</dbReference>
<feature type="signal peptide" evidence="9">
    <location>
        <begin position="1"/>
        <end position="17"/>
    </location>
</feature>
<feature type="region of interest" description="Disordered" evidence="8">
    <location>
        <begin position="25"/>
        <end position="49"/>
    </location>
</feature>
<comment type="cofactor">
    <cofactor evidence="1">
        <name>Zn(2+)</name>
        <dbReference type="ChEBI" id="CHEBI:29105"/>
    </cofactor>
</comment>
<dbReference type="PROSITE" id="PS52035">
    <property type="entry name" value="PEPTIDASE_M14"/>
    <property type="match status" value="1"/>
</dbReference>
<dbReference type="PANTHER" id="PTHR11705:SF143">
    <property type="entry name" value="SLL0236 PROTEIN"/>
    <property type="match status" value="1"/>
</dbReference>
<protein>
    <recommendedName>
        <fullName evidence="10">Peptidase M14 domain-containing protein</fullName>
    </recommendedName>
</protein>
<keyword evidence="12" id="KW-1185">Reference proteome</keyword>
<dbReference type="PROSITE" id="PS51257">
    <property type="entry name" value="PROKAR_LIPOPROTEIN"/>
    <property type="match status" value="1"/>
</dbReference>
<dbReference type="AlphaFoldDB" id="A0A9N9YNM2"/>
<proteinExistence type="inferred from homology"/>
<evidence type="ECO:0000256" key="1">
    <source>
        <dbReference type="ARBA" id="ARBA00001947"/>
    </source>
</evidence>
<comment type="similarity">
    <text evidence="2 7">Belongs to the peptidase M14 family.</text>
</comment>
<feature type="active site" description="Proton donor/acceptor" evidence="7">
    <location>
        <position position="402"/>
    </location>
</feature>
<dbReference type="GO" id="GO:0008270">
    <property type="term" value="F:zinc ion binding"/>
    <property type="evidence" value="ECO:0007669"/>
    <property type="project" value="InterPro"/>
</dbReference>
<name>A0A9N9YNM2_9HYPO</name>
<evidence type="ECO:0000256" key="2">
    <source>
        <dbReference type="ARBA" id="ARBA00005988"/>
    </source>
</evidence>
<dbReference type="Pfam" id="PF00246">
    <property type="entry name" value="Peptidase_M14"/>
    <property type="match status" value="1"/>
</dbReference>
<keyword evidence="4" id="KW-0378">Hydrolase</keyword>
<dbReference type="SMART" id="SM00631">
    <property type="entry name" value="Zn_pept"/>
    <property type="match status" value="1"/>
</dbReference>
<dbReference type="EMBL" id="CABFNQ020000750">
    <property type="protein sequence ID" value="CAH0034553.1"/>
    <property type="molecule type" value="Genomic_DNA"/>
</dbReference>
<feature type="domain" description="Peptidase M14" evidence="10">
    <location>
        <begin position="75"/>
        <end position="439"/>
    </location>
</feature>
<evidence type="ECO:0000256" key="4">
    <source>
        <dbReference type="ARBA" id="ARBA00022801"/>
    </source>
</evidence>
<keyword evidence="9" id="KW-0732">Signal</keyword>
<sequence>MKLPFILLGAGVAATQACLLPHELETRDHQREAPTRRASPSRREAHVDYPIGTGDRFKDGIVPVGLGVEDRSLESILNIDEVHSALKSLASTYDDVQVFSAPFQTFENRTVYGATIGKGSPRVFIQGGLHARERGSPDNVIYAISDLLHASKTGSDLTYGSKTFSNEQVKQALSAGAVILPLNNPDGVLYDAQTNTCWRKNRNTTSSTPGSPRTVGIDINRNFDFIWDYLRYFSPKANLGSAASDNPASDNPASEIFHGLSPASEAETRNTVWVEDSNPDLSWYIDVHSYGGDALYGWGIDDMQTVDPSMNFGNASYDGKRGVLGEDPADAVYKEYIDPDNLAAGIATTARLAETITSAGSIEYVSRQSVSLYPTSGGSGDYTQSRYLKIDPGTRIKSITLEFGKATDSDACPFYPNDEEFHNNVRQVSAGLVELLLAEAEAGSSSKRRGVDG</sequence>
<comment type="caution">
    <text evidence="11">The sequence shown here is derived from an EMBL/GenBank/DDBJ whole genome shotgun (WGS) entry which is preliminary data.</text>
</comment>
<feature type="chain" id="PRO_5040344679" description="Peptidase M14 domain-containing protein" evidence="9">
    <location>
        <begin position="18"/>
        <end position="453"/>
    </location>
</feature>
<dbReference type="GO" id="GO:0004181">
    <property type="term" value="F:metallocarboxypeptidase activity"/>
    <property type="evidence" value="ECO:0007669"/>
    <property type="project" value="InterPro"/>
</dbReference>
<evidence type="ECO:0000256" key="7">
    <source>
        <dbReference type="PROSITE-ProRule" id="PRU01379"/>
    </source>
</evidence>
<evidence type="ECO:0000259" key="10">
    <source>
        <dbReference type="PROSITE" id="PS52035"/>
    </source>
</evidence>
<evidence type="ECO:0000256" key="3">
    <source>
        <dbReference type="ARBA" id="ARBA00022670"/>
    </source>
</evidence>
<evidence type="ECO:0000256" key="8">
    <source>
        <dbReference type="SAM" id="MobiDB-lite"/>
    </source>
</evidence>
<evidence type="ECO:0000256" key="6">
    <source>
        <dbReference type="ARBA" id="ARBA00023049"/>
    </source>
</evidence>
<evidence type="ECO:0000256" key="9">
    <source>
        <dbReference type="SAM" id="SignalP"/>
    </source>
</evidence>
<dbReference type="Gene3D" id="3.40.630.10">
    <property type="entry name" value="Zn peptidases"/>
    <property type="match status" value="1"/>
</dbReference>
<reference evidence="11" key="1">
    <citation type="submission" date="2021-10" db="EMBL/GenBank/DDBJ databases">
        <authorList>
            <person name="Piombo E."/>
        </authorList>
    </citation>
    <scope>NUCLEOTIDE SEQUENCE</scope>
</reference>
<evidence type="ECO:0000313" key="11">
    <source>
        <dbReference type="EMBL" id="CAH0034553.1"/>
    </source>
</evidence>